<keyword evidence="2" id="KW-1133">Transmembrane helix</keyword>
<evidence type="ECO:0000313" key="4">
    <source>
        <dbReference type="EMBL" id="TGL58274.1"/>
    </source>
</evidence>
<dbReference type="PANTHER" id="PTHR43156:SF2">
    <property type="entry name" value="STAGE II SPORULATION PROTEIN E"/>
    <property type="match status" value="1"/>
</dbReference>
<dbReference type="Pfam" id="PF07695">
    <property type="entry name" value="7TMR-DISM_7TM"/>
    <property type="match status" value="1"/>
</dbReference>
<evidence type="ECO:0000313" key="5">
    <source>
        <dbReference type="Proteomes" id="UP000297693"/>
    </source>
</evidence>
<keyword evidence="2" id="KW-0812">Transmembrane</keyword>
<dbReference type="InterPro" id="IPR052016">
    <property type="entry name" value="Bact_Sigma-Reg"/>
</dbReference>
<feature type="transmembrane region" description="Helical" evidence="2">
    <location>
        <begin position="365"/>
        <end position="383"/>
    </location>
</feature>
<dbReference type="GO" id="GO:0016791">
    <property type="term" value="F:phosphatase activity"/>
    <property type="evidence" value="ECO:0007669"/>
    <property type="project" value="TreeGrafter"/>
</dbReference>
<dbReference type="OrthoDB" id="311592at2"/>
<feature type="domain" description="PPM-type phosphatase" evidence="3">
    <location>
        <begin position="425"/>
        <end position="642"/>
    </location>
</feature>
<keyword evidence="2" id="KW-0472">Membrane</keyword>
<dbReference type="AlphaFoldDB" id="A0A4R9JZV4"/>
<organism evidence="4 5">
    <name type="scientific">Leptospira ognonensis</name>
    <dbReference type="NCBI Taxonomy" id="2484945"/>
    <lineage>
        <taxon>Bacteria</taxon>
        <taxon>Pseudomonadati</taxon>
        <taxon>Spirochaetota</taxon>
        <taxon>Spirochaetia</taxon>
        <taxon>Leptospirales</taxon>
        <taxon>Leptospiraceae</taxon>
        <taxon>Leptospira</taxon>
    </lineage>
</organism>
<dbReference type="Gene3D" id="2.60.40.2380">
    <property type="match status" value="1"/>
</dbReference>
<dbReference type="InterPro" id="IPR036457">
    <property type="entry name" value="PPM-type-like_dom_sf"/>
</dbReference>
<dbReference type="Pfam" id="PF07696">
    <property type="entry name" value="7TMR-DISMED2"/>
    <property type="match status" value="1"/>
</dbReference>
<evidence type="ECO:0000256" key="2">
    <source>
        <dbReference type="SAM" id="Phobius"/>
    </source>
</evidence>
<comment type="caution">
    <text evidence="4">The sequence shown here is derived from an EMBL/GenBank/DDBJ whole genome shotgun (WGS) entry which is preliminary data.</text>
</comment>
<dbReference type="EMBL" id="RQGD01000034">
    <property type="protein sequence ID" value="TGL58274.1"/>
    <property type="molecule type" value="Genomic_DNA"/>
</dbReference>
<dbReference type="InterPro" id="IPR011622">
    <property type="entry name" value="7TMR_DISM_rcpt_extracell_dom2"/>
</dbReference>
<reference evidence="4" key="1">
    <citation type="journal article" date="2019" name="PLoS Negl. Trop. Dis.">
        <title>Revisiting the worldwide diversity of Leptospira species in the environment.</title>
        <authorList>
            <person name="Vincent A.T."/>
            <person name="Schiettekatte O."/>
            <person name="Bourhy P."/>
            <person name="Veyrier F.J."/>
            <person name="Picardeau M."/>
        </authorList>
    </citation>
    <scope>NUCLEOTIDE SEQUENCE [LARGE SCALE GENOMIC DNA]</scope>
    <source>
        <strain evidence="4">201702476</strain>
    </source>
</reference>
<dbReference type="SUPFAM" id="SSF81606">
    <property type="entry name" value="PP2C-like"/>
    <property type="match status" value="1"/>
</dbReference>
<sequence>MSSVFSSKMPFLLLFISIFSTILTAEELPVRITTRVTTWEDKSNKLKVDDIKAKADSINFQSSGTNYFNFGFSKSTHWFKFKLENEIIDSNEKFYILLKAHNIDYINFYFFDKDGNVLEKRTGHYITMSEREFPHRNYIVSIPKETISEPIYLKVRSDISLQFAVELVTDESIRNIDYTEQWIYGLFFGSLAIILIYNLAIAFFVRDENYLYYLGYVLFFGLGQMSLLGFGSYFLYPESIILMRSGLSLFFSISLLFFCLFTRSFLKLDKRLPFAARLLFVFSLVFALNIIFSLTGQIYLASIMLSVATAIVALFILILIVWGFYRKIRSFYFFGAAFLILMLASITYSLLKLISVSTNSFFEEMLFPIASLADITLFSFALADRIQLLRLEKDRAEAQVVRHEKERQISRDILMQSLPKTIPNIYSLDIEVFIRPMKQVGGDFYEFSSPNSSELGTLICDVSGHGIPASLISAMGKVAFTTQKENLFSPKRVLEGMNNVLYGNCNTQFLTAAYVYLNIETHVWRFGRAGHPSIYLQRRNGEIIKVHPKGKIMGAFSAITIDEVNHHMISGDRVLLLTDGVTETFNEEEEMYGEDRLIDFLRNHYVLPGKTWTKTLIAELESFSKRPLKEWEDDITFILLDLK</sequence>
<dbReference type="Gene3D" id="3.60.40.10">
    <property type="entry name" value="PPM-type phosphatase domain"/>
    <property type="match status" value="1"/>
</dbReference>
<evidence type="ECO:0000256" key="1">
    <source>
        <dbReference type="ARBA" id="ARBA00022801"/>
    </source>
</evidence>
<keyword evidence="1" id="KW-0378">Hydrolase</keyword>
<dbReference type="Proteomes" id="UP000297693">
    <property type="component" value="Unassembled WGS sequence"/>
</dbReference>
<feature type="transmembrane region" description="Helical" evidence="2">
    <location>
        <begin position="182"/>
        <end position="204"/>
    </location>
</feature>
<protein>
    <submittedName>
        <fullName evidence="4">Serine/threonine protein phosphatase</fullName>
    </submittedName>
</protein>
<dbReference type="Pfam" id="PF07228">
    <property type="entry name" value="SpoIIE"/>
    <property type="match status" value="1"/>
</dbReference>
<dbReference type="SMART" id="SM00331">
    <property type="entry name" value="PP2C_SIG"/>
    <property type="match status" value="1"/>
</dbReference>
<accession>A0A4R9JZV4</accession>
<keyword evidence="5" id="KW-1185">Reference proteome</keyword>
<evidence type="ECO:0000259" key="3">
    <source>
        <dbReference type="SMART" id="SM00331"/>
    </source>
</evidence>
<proteinExistence type="predicted"/>
<feature type="transmembrane region" description="Helical" evidence="2">
    <location>
        <begin position="241"/>
        <end position="262"/>
    </location>
</feature>
<dbReference type="InterPro" id="IPR011623">
    <property type="entry name" value="7TMR_DISM_rcpt_extracell_dom1"/>
</dbReference>
<name>A0A4R9JZV4_9LEPT</name>
<gene>
    <name evidence="4" type="ORF">EHQ58_11500</name>
</gene>
<feature type="transmembrane region" description="Helical" evidence="2">
    <location>
        <begin position="331"/>
        <end position="353"/>
    </location>
</feature>
<dbReference type="PANTHER" id="PTHR43156">
    <property type="entry name" value="STAGE II SPORULATION PROTEIN E-RELATED"/>
    <property type="match status" value="1"/>
</dbReference>
<feature type="transmembrane region" description="Helical" evidence="2">
    <location>
        <begin position="298"/>
        <end position="324"/>
    </location>
</feature>
<feature type="transmembrane region" description="Helical" evidence="2">
    <location>
        <begin position="274"/>
        <end position="292"/>
    </location>
</feature>
<feature type="transmembrane region" description="Helical" evidence="2">
    <location>
        <begin position="211"/>
        <end position="235"/>
    </location>
</feature>
<dbReference type="InterPro" id="IPR001932">
    <property type="entry name" value="PPM-type_phosphatase-like_dom"/>
</dbReference>